<dbReference type="InterPro" id="IPR025160">
    <property type="entry name" value="AATF"/>
</dbReference>
<proteinExistence type="inferred from homology"/>
<sequence>MGKKSLADQISELAKPRVADFDIEDTERDVFEHFEDDQFNDEDGDDSADEGKDEELEKQHYVHVPKSRLRDDGLKVNGVKYSGEAKSRKDLYEDESEEDEGEEEEEEENTESENSAISFESDSEEAIEEEDVEEEDEDENLEENDDLEDVTDDKYKRNKLKELLSNERKHIVNRLSESAQNDALKGYAVLNQQKYFDQFLDLRIKLQKSLIASNQLPIKKEIYEEFKDNKSSSMIKTIEDKLYDALDSIFELRSKIFLKENVIKSQVKLNNRKRKASDYLDQTNELDSILNRYRKNVLVKWSHKVQSSSGSTALNSNKFKIVNQNANIQVETNLQDMERMIKRTRINRRNIIPLGYVEDKKHETDETNFEDDSNPIIKNIDKSLQENQYIFDDEDFYRSLLNDLVDKKLSSSNNQLSSSMVIVNKSTLKSHKNYERKASKGRKLNYKIQEPIANFETPRNSKDKWSDHQIDEYFAGLLGQKVNMNEQSDAEESASEQNEQNEEEEEEEEIQNDGVRIFG</sequence>
<feature type="compositionally biased region" description="Acidic residues" evidence="3">
    <location>
        <begin position="121"/>
        <end position="151"/>
    </location>
</feature>
<feature type="domain" description="AATF leucine zipper-containing" evidence="5">
    <location>
        <begin position="182"/>
        <end position="304"/>
    </location>
</feature>
<name>A0A1E4TV74_PACTA</name>
<evidence type="ECO:0000313" key="7">
    <source>
        <dbReference type="Proteomes" id="UP000094236"/>
    </source>
</evidence>
<reference evidence="7" key="1">
    <citation type="submission" date="2016-05" db="EMBL/GenBank/DDBJ databases">
        <title>Comparative genomics of biotechnologically important yeasts.</title>
        <authorList>
            <consortium name="DOE Joint Genome Institute"/>
            <person name="Riley R."/>
            <person name="Haridas S."/>
            <person name="Wolfe K.H."/>
            <person name="Lopes M.R."/>
            <person name="Hittinger C.T."/>
            <person name="Goker M."/>
            <person name="Salamov A."/>
            <person name="Wisecaver J."/>
            <person name="Long T.M."/>
            <person name="Aerts A.L."/>
            <person name="Barry K."/>
            <person name="Choi C."/>
            <person name="Clum A."/>
            <person name="Coughlan A.Y."/>
            <person name="Deshpande S."/>
            <person name="Douglass A.P."/>
            <person name="Hanson S.J."/>
            <person name="Klenk H.-P."/>
            <person name="Labutti K."/>
            <person name="Lapidus A."/>
            <person name="Lindquist E."/>
            <person name="Lipzen A."/>
            <person name="Meier-Kolthoff J.P."/>
            <person name="Ohm R.A."/>
            <person name="Otillar R.P."/>
            <person name="Pangilinan J."/>
            <person name="Peng Y."/>
            <person name="Rokas A."/>
            <person name="Rosa C.A."/>
            <person name="Scheuner C."/>
            <person name="Sibirny A.A."/>
            <person name="Slot J.C."/>
            <person name="Stielow J.B."/>
            <person name="Sun H."/>
            <person name="Kurtzman C.P."/>
            <person name="Blackwell M."/>
            <person name="Grigoriev I.V."/>
            <person name="Jeffries T.W."/>
        </authorList>
    </citation>
    <scope>NUCLEOTIDE SEQUENCE [LARGE SCALE GENOMIC DNA]</scope>
    <source>
        <strain evidence="7">NRRL Y-2460</strain>
    </source>
</reference>
<dbReference type="InterPro" id="IPR012617">
    <property type="entry name" value="AATF_C"/>
</dbReference>
<feature type="domain" description="Apoptosis-antagonizing transcription factor C-terminal" evidence="4">
    <location>
        <begin position="397"/>
        <end position="478"/>
    </location>
</feature>
<feature type="compositionally biased region" description="Acidic residues" evidence="3">
    <location>
        <begin position="488"/>
        <end position="511"/>
    </location>
</feature>
<dbReference type="STRING" id="669874.A0A1E4TV74"/>
<dbReference type="GO" id="GO:0000462">
    <property type="term" value="P:maturation of SSU-rRNA from tricistronic rRNA transcript (SSU-rRNA, 5.8S rRNA, LSU-rRNA)"/>
    <property type="evidence" value="ECO:0007669"/>
    <property type="project" value="EnsemblFungi"/>
</dbReference>
<feature type="region of interest" description="Disordered" evidence="3">
    <location>
        <begin position="33"/>
        <end position="153"/>
    </location>
</feature>
<organism evidence="6 7">
    <name type="scientific">Pachysolen tannophilus NRRL Y-2460</name>
    <dbReference type="NCBI Taxonomy" id="669874"/>
    <lineage>
        <taxon>Eukaryota</taxon>
        <taxon>Fungi</taxon>
        <taxon>Dikarya</taxon>
        <taxon>Ascomycota</taxon>
        <taxon>Saccharomycotina</taxon>
        <taxon>Pichiomycetes</taxon>
        <taxon>Pachysolenaceae</taxon>
        <taxon>Pachysolen</taxon>
    </lineage>
</organism>
<evidence type="ECO:0000256" key="2">
    <source>
        <dbReference type="ARBA" id="ARBA00013850"/>
    </source>
</evidence>
<feature type="region of interest" description="Disordered" evidence="3">
    <location>
        <begin position="481"/>
        <end position="519"/>
    </location>
</feature>
<dbReference type="Proteomes" id="UP000094236">
    <property type="component" value="Unassembled WGS sequence"/>
</dbReference>
<dbReference type="EMBL" id="KV454014">
    <property type="protein sequence ID" value="ODV95634.1"/>
    <property type="molecule type" value="Genomic_DNA"/>
</dbReference>
<dbReference type="Pfam" id="PF08164">
    <property type="entry name" value="TRAUB"/>
    <property type="match status" value="1"/>
</dbReference>
<evidence type="ECO:0000259" key="5">
    <source>
        <dbReference type="Pfam" id="PF13339"/>
    </source>
</evidence>
<comment type="similarity">
    <text evidence="1">Belongs to the AATF family.</text>
</comment>
<evidence type="ECO:0000313" key="6">
    <source>
        <dbReference type="EMBL" id="ODV95634.1"/>
    </source>
</evidence>
<dbReference type="InterPro" id="IPR039223">
    <property type="entry name" value="AATF/Bfr2"/>
</dbReference>
<dbReference type="Pfam" id="PF13339">
    <property type="entry name" value="AATF-Che1"/>
    <property type="match status" value="1"/>
</dbReference>
<accession>A0A1E4TV74</accession>
<evidence type="ECO:0000256" key="1">
    <source>
        <dbReference type="ARBA" id="ARBA00008966"/>
    </source>
</evidence>
<protein>
    <recommendedName>
        <fullName evidence="2">Protein BFR2</fullName>
    </recommendedName>
</protein>
<dbReference type="OrthoDB" id="5783963at2759"/>
<dbReference type="PANTHER" id="PTHR15565">
    <property type="entry name" value="AATF PROTEIN APOPTOSIS ANTAGONIZING TRANSCRIPTION FACTOR"/>
    <property type="match status" value="1"/>
</dbReference>
<feature type="compositionally biased region" description="Acidic residues" evidence="3">
    <location>
        <begin position="34"/>
        <end position="54"/>
    </location>
</feature>
<evidence type="ECO:0000256" key="3">
    <source>
        <dbReference type="SAM" id="MobiDB-lite"/>
    </source>
</evidence>
<evidence type="ECO:0000259" key="4">
    <source>
        <dbReference type="Pfam" id="PF08164"/>
    </source>
</evidence>
<dbReference type="GO" id="GO:0032040">
    <property type="term" value="C:small-subunit processome"/>
    <property type="evidence" value="ECO:0007669"/>
    <property type="project" value="EnsemblFungi"/>
</dbReference>
<feature type="compositionally biased region" description="Acidic residues" evidence="3">
    <location>
        <begin position="92"/>
        <end position="111"/>
    </location>
</feature>
<dbReference type="AlphaFoldDB" id="A0A1E4TV74"/>
<dbReference type="PANTHER" id="PTHR15565:SF0">
    <property type="entry name" value="PROTEIN AATF"/>
    <property type="match status" value="1"/>
</dbReference>
<gene>
    <name evidence="6" type="ORF">PACTADRAFT_50330</name>
</gene>
<keyword evidence="7" id="KW-1185">Reference proteome</keyword>